<evidence type="ECO:0000313" key="5">
    <source>
        <dbReference type="Proteomes" id="UP000006049"/>
    </source>
</evidence>
<evidence type="ECO:0000256" key="2">
    <source>
        <dbReference type="SAM" id="SignalP"/>
    </source>
</evidence>
<dbReference type="InterPro" id="IPR013517">
    <property type="entry name" value="FG-GAP"/>
</dbReference>
<dbReference type="EMBL" id="CP003280">
    <property type="protein sequence ID" value="AFL80375.1"/>
    <property type="molecule type" value="Genomic_DNA"/>
</dbReference>
<sequence length="461" mass="50091">MKKILLILLPFVFLNAYSQFGPQRIITLESGTVNSAYTVDIDGDGDKDIVTSCRSGDFNVGWLENLDGKGNFGPPHTIVNNLFGQSYSVYAADLDGDGDVDILTTAYSLDRVIWYENLDGLGNFSSQNVISGNADGAFSVIAADLDGDGDNDIISASEFSGLAWHENIDGQGDFSFRKIIDDNIISSRSVVAADMDGDGDLDIVANGLAPNTVRIFWYENLDGLGNFGPLRVIRDFTVYANVIFVADADGDGDMDVFSASPGDHEVAWHENIDGLGNFGPKKIITDSLLDAWVVSAADLDNDGDIDVLATSVETFGGEVVWFENIDGAGTYGAKQTISTEVQSPRSVMAADIDNDGDMDVVGSSQNDNKIAWYENYTIIGVGENQNNTFKIYPNPVKDFLNIANSTGINIKTTTLYDALGRELFKKESEVSQLSFVTYASGIYFLKLKTNTEEHLFKVIKE</sequence>
<dbReference type="Pfam" id="PF18962">
    <property type="entry name" value="Por_Secre_tail"/>
    <property type="match status" value="1"/>
</dbReference>
<dbReference type="HOGENOM" id="CLU_600829_0_0_10"/>
<dbReference type="AlphaFoldDB" id="I3YTQ7"/>
<accession>I3YTQ7</accession>
<keyword evidence="1 2" id="KW-0732">Signal</keyword>
<proteinExistence type="predicted"/>
<dbReference type="InterPro" id="IPR026444">
    <property type="entry name" value="Secre_tail"/>
</dbReference>
<dbReference type="InterPro" id="IPR028994">
    <property type="entry name" value="Integrin_alpha_N"/>
</dbReference>
<feature type="domain" description="Secretion system C-terminal sorting" evidence="3">
    <location>
        <begin position="391"/>
        <end position="458"/>
    </location>
</feature>
<protein>
    <recommendedName>
        <fullName evidence="3">Secretion system C-terminal sorting domain-containing protein</fullName>
    </recommendedName>
</protein>
<keyword evidence="5" id="KW-1185">Reference proteome</keyword>
<evidence type="ECO:0000313" key="4">
    <source>
        <dbReference type="EMBL" id="AFL80375.1"/>
    </source>
</evidence>
<gene>
    <name evidence="4" type="ordered locus">Aeqsu_0872</name>
</gene>
<dbReference type="eggNOG" id="COG2706">
    <property type="taxonomic scope" value="Bacteria"/>
</dbReference>
<evidence type="ECO:0000259" key="3">
    <source>
        <dbReference type="Pfam" id="PF18962"/>
    </source>
</evidence>
<dbReference type="NCBIfam" id="TIGR04183">
    <property type="entry name" value="Por_Secre_tail"/>
    <property type="match status" value="1"/>
</dbReference>
<feature type="chain" id="PRO_5003683549" description="Secretion system C-terminal sorting domain-containing protein" evidence="2">
    <location>
        <begin position="19"/>
        <end position="461"/>
    </location>
</feature>
<dbReference type="RefSeq" id="WP_014781633.1">
    <property type="nucleotide sequence ID" value="NC_018013.1"/>
</dbReference>
<feature type="signal peptide" evidence="2">
    <location>
        <begin position="1"/>
        <end position="18"/>
    </location>
</feature>
<dbReference type="STRING" id="746697.Aeqsu_0872"/>
<dbReference type="OrthoDB" id="9816120at2"/>
<dbReference type="Gene3D" id="2.130.10.130">
    <property type="entry name" value="Integrin alpha, N-terminal"/>
    <property type="match status" value="1"/>
</dbReference>
<dbReference type="Proteomes" id="UP000006049">
    <property type="component" value="Chromosome"/>
</dbReference>
<dbReference type="PATRIC" id="fig|746697.3.peg.876"/>
<dbReference type="SUPFAM" id="SSF69318">
    <property type="entry name" value="Integrin alpha N-terminal domain"/>
    <property type="match status" value="2"/>
</dbReference>
<evidence type="ECO:0000256" key="1">
    <source>
        <dbReference type="ARBA" id="ARBA00022729"/>
    </source>
</evidence>
<dbReference type="Pfam" id="PF13517">
    <property type="entry name" value="FG-GAP_3"/>
    <property type="match status" value="3"/>
</dbReference>
<reference evidence="4 5" key="1">
    <citation type="submission" date="2012-06" db="EMBL/GenBank/DDBJ databases">
        <title>The complete genome of Aequorivita sublithincola DSM 14238.</title>
        <authorList>
            <consortium name="US DOE Joint Genome Institute (JGI-PGF)"/>
            <person name="Lucas S."/>
            <person name="Copeland A."/>
            <person name="Lapidus A."/>
            <person name="Goodwin L."/>
            <person name="Pitluck S."/>
            <person name="Peters L."/>
            <person name="Munk A.C.C."/>
            <person name="Kyrpides N."/>
            <person name="Mavromatis K."/>
            <person name="Pagani I."/>
            <person name="Ivanova N."/>
            <person name="Ovchinnikova G."/>
            <person name="Zeytun A."/>
            <person name="Detter J.C."/>
            <person name="Han C."/>
            <person name="Land M."/>
            <person name="Hauser L."/>
            <person name="Markowitz V."/>
            <person name="Cheng J.-F."/>
            <person name="Hugenholtz P."/>
            <person name="Woyke T."/>
            <person name="Wu D."/>
            <person name="Tindall B."/>
            <person name="Faehnrich R."/>
            <person name="Brambilla E."/>
            <person name="Klenk H.-P."/>
            <person name="Eisen J.A."/>
        </authorList>
    </citation>
    <scope>NUCLEOTIDE SEQUENCE [LARGE SCALE GENOMIC DNA]</scope>
    <source>
        <strain evidence="5">DSM 14238 / LMG 21431 / ACAM 643 / 9-3</strain>
    </source>
</reference>
<dbReference type="PANTHER" id="PTHR44103:SF1">
    <property type="entry name" value="PROPROTEIN CONVERTASE P"/>
    <property type="match status" value="1"/>
</dbReference>
<dbReference type="PANTHER" id="PTHR44103">
    <property type="entry name" value="PROPROTEIN CONVERTASE P"/>
    <property type="match status" value="1"/>
</dbReference>
<organism evidence="4 5">
    <name type="scientific">Aequorivita sublithincola (strain DSM 14238 / LMG 21431 / ACAM 643 / 9-3)</name>
    <dbReference type="NCBI Taxonomy" id="746697"/>
    <lineage>
        <taxon>Bacteria</taxon>
        <taxon>Pseudomonadati</taxon>
        <taxon>Bacteroidota</taxon>
        <taxon>Flavobacteriia</taxon>
        <taxon>Flavobacteriales</taxon>
        <taxon>Flavobacteriaceae</taxon>
        <taxon>Aequorivita</taxon>
    </lineage>
</organism>
<dbReference type="KEGG" id="asl:Aeqsu_0872"/>
<name>I3YTQ7_AEQSU</name>